<dbReference type="AlphaFoldDB" id="A0A1Y1Z373"/>
<dbReference type="InterPro" id="IPR011009">
    <property type="entry name" value="Kinase-like_dom_sf"/>
</dbReference>
<dbReference type="EMBL" id="MCFE01000036">
    <property type="protein sequence ID" value="ORY04305.1"/>
    <property type="molecule type" value="Genomic_DNA"/>
</dbReference>
<reference evidence="1 2" key="1">
    <citation type="submission" date="2016-07" db="EMBL/GenBank/DDBJ databases">
        <title>Pervasive Adenine N6-methylation of Active Genes in Fungi.</title>
        <authorList>
            <consortium name="DOE Joint Genome Institute"/>
            <person name="Mondo S.J."/>
            <person name="Dannebaum R.O."/>
            <person name="Kuo R.C."/>
            <person name="Labutti K."/>
            <person name="Haridas S."/>
            <person name="Kuo A."/>
            <person name="Salamov A."/>
            <person name="Ahrendt S.R."/>
            <person name="Lipzen A."/>
            <person name="Sullivan W."/>
            <person name="Andreopoulos W.B."/>
            <person name="Clum A."/>
            <person name="Lindquist E."/>
            <person name="Daum C."/>
            <person name="Ramamoorthy G.K."/>
            <person name="Gryganskyi A."/>
            <person name="Culley D."/>
            <person name="Magnuson J.K."/>
            <person name="James T.Y."/>
            <person name="O'Malley M.A."/>
            <person name="Stajich J.E."/>
            <person name="Spatafora J.W."/>
            <person name="Visel A."/>
            <person name="Grigoriev I.V."/>
        </authorList>
    </citation>
    <scope>NUCLEOTIDE SEQUENCE [LARGE SCALE GENOMIC DNA]</scope>
    <source>
        <strain evidence="1 2">CBS 931.73</strain>
    </source>
</reference>
<protein>
    <submittedName>
        <fullName evidence="1">Uncharacterized protein</fullName>
    </submittedName>
</protein>
<dbReference type="OrthoDB" id="191037at2759"/>
<evidence type="ECO:0000313" key="1">
    <source>
        <dbReference type="EMBL" id="ORY04305.1"/>
    </source>
</evidence>
<keyword evidence="2" id="KW-1185">Reference proteome</keyword>
<comment type="caution">
    <text evidence="1">The sequence shown here is derived from an EMBL/GenBank/DDBJ whole genome shotgun (WGS) entry which is preliminary data.</text>
</comment>
<dbReference type="STRING" id="1314790.A0A1Y1Z373"/>
<dbReference type="Pfam" id="PF02958">
    <property type="entry name" value="EcKL"/>
    <property type="match status" value="1"/>
</dbReference>
<dbReference type="PANTHER" id="PTHR23020">
    <property type="entry name" value="UNCHARACTERIZED NUCLEAR HORMONE RECEPTOR-RELATED"/>
    <property type="match status" value="1"/>
</dbReference>
<dbReference type="InterPro" id="IPR004119">
    <property type="entry name" value="EcKL"/>
</dbReference>
<gene>
    <name evidence="1" type="ORF">K493DRAFT_311393</name>
</gene>
<dbReference type="PANTHER" id="PTHR23020:SF41">
    <property type="entry name" value="AMINOGLYCOSIDE PHOSPHOTRANSFERASE DOMAIN-CONTAINING PROTEIN"/>
    <property type="match status" value="1"/>
</dbReference>
<sequence length="396" mass="45301">MSPQWITRALRDSGILNSKNEVESVVVEDLVGNRGLGGSLSRLRLTYANNEAGTSPLPQTLILKMSIAGVDSRSCAISAGHFREAVVYKKLGTHYAKYLPKVYFTYDSSLTGTFIILMEDLMEGKEAIGVNHLFGNQIWGANNTLSNPPDQVEVLQKMFGFAAELHAKYWNDRSLLNQDWVKGAGWYQGRDRARWELAIDRARTSWELCKQRIASGESELQLAPKFIKILDKSFASASWDNLQKHLRDQKVPFTLTHGDYHAANMIWVHSDSEQQLRVHDWSEVGVWEPTADLGQTIISDVKPEIWRDSQMDIKLLREYWEKLVSLGVSAEEYPFDLCLERYERAAVERWIWLFGLMSVFELPVAAIQYFHDQILTFIEAHGDHEVYILKPVVCFI</sequence>
<dbReference type="SUPFAM" id="SSF56112">
    <property type="entry name" value="Protein kinase-like (PK-like)"/>
    <property type="match status" value="1"/>
</dbReference>
<proteinExistence type="predicted"/>
<organism evidence="1 2">
    <name type="scientific">Basidiobolus meristosporus CBS 931.73</name>
    <dbReference type="NCBI Taxonomy" id="1314790"/>
    <lineage>
        <taxon>Eukaryota</taxon>
        <taxon>Fungi</taxon>
        <taxon>Fungi incertae sedis</taxon>
        <taxon>Zoopagomycota</taxon>
        <taxon>Entomophthoromycotina</taxon>
        <taxon>Basidiobolomycetes</taxon>
        <taxon>Basidiobolales</taxon>
        <taxon>Basidiobolaceae</taxon>
        <taxon>Basidiobolus</taxon>
    </lineage>
</organism>
<evidence type="ECO:0000313" key="2">
    <source>
        <dbReference type="Proteomes" id="UP000193498"/>
    </source>
</evidence>
<dbReference type="Proteomes" id="UP000193498">
    <property type="component" value="Unassembled WGS sequence"/>
</dbReference>
<dbReference type="InParanoid" id="A0A1Y1Z373"/>
<accession>A0A1Y1Z373</accession>
<dbReference type="InterPro" id="IPR052961">
    <property type="entry name" value="Oxido-Kinase-like_Enzymes"/>
</dbReference>
<name>A0A1Y1Z373_9FUNG</name>
<dbReference type="Gene3D" id="3.90.1200.10">
    <property type="match status" value="1"/>
</dbReference>